<dbReference type="HOGENOM" id="CLU_3100182_0_0_9"/>
<keyword evidence="1" id="KW-0472">Membrane</keyword>
<feature type="transmembrane region" description="Helical" evidence="1">
    <location>
        <begin position="29"/>
        <end position="49"/>
    </location>
</feature>
<evidence type="ECO:0000313" key="3">
    <source>
        <dbReference type="Proteomes" id="UP000005025"/>
    </source>
</evidence>
<sequence>MWCLRGEAYSEQIQAVRDRNISLHHQESLILGFLMVVLMCRTLLGGAVLNK</sequence>
<gene>
    <name evidence="2" type="ORF">HMPREF9104_01046</name>
</gene>
<name>H1LEM0_9LACO</name>
<proteinExistence type="predicted"/>
<reference evidence="2 3" key="1">
    <citation type="submission" date="2011-09" db="EMBL/GenBank/DDBJ databases">
        <authorList>
            <person name="Weinstock G."/>
            <person name="Sodergren E."/>
            <person name="Clifton S."/>
            <person name="Fulton L."/>
            <person name="Fulton B."/>
            <person name="Courtney L."/>
            <person name="Fronick C."/>
            <person name="Harrison M."/>
            <person name="Strong C."/>
            <person name="Farmer C."/>
            <person name="Delahaunty K."/>
            <person name="Markovic C."/>
            <person name="Hall O."/>
            <person name="Minx P."/>
            <person name="Tomlinson C."/>
            <person name="Mitreva M."/>
            <person name="Hou S."/>
            <person name="Chen J."/>
            <person name="Wollam A."/>
            <person name="Pepin K.H."/>
            <person name="Johnson M."/>
            <person name="Bhonagiri V."/>
            <person name="Zhang X."/>
            <person name="Suruliraj S."/>
            <person name="Warren W."/>
            <person name="Chinwalla A."/>
            <person name="Mardis E.R."/>
            <person name="Wilson R.K."/>
        </authorList>
    </citation>
    <scope>NUCLEOTIDE SEQUENCE [LARGE SCALE GENOMIC DNA]</scope>
    <source>
        <strain evidence="2 3">F0435</strain>
    </source>
</reference>
<accession>H1LEM0</accession>
<dbReference type="AlphaFoldDB" id="H1LEM0"/>
<dbReference type="STRING" id="797516.HMPREF9104_01046"/>
<comment type="caution">
    <text evidence="2">The sequence shown here is derived from an EMBL/GenBank/DDBJ whole genome shotgun (WGS) entry which is preliminary data.</text>
</comment>
<dbReference type="EMBL" id="AGRJ01000105">
    <property type="protein sequence ID" value="EHO52365.1"/>
    <property type="molecule type" value="Genomic_DNA"/>
</dbReference>
<evidence type="ECO:0000313" key="2">
    <source>
        <dbReference type="EMBL" id="EHO52365.1"/>
    </source>
</evidence>
<dbReference type="Proteomes" id="UP000005025">
    <property type="component" value="Unassembled WGS sequence"/>
</dbReference>
<evidence type="ECO:0000256" key="1">
    <source>
        <dbReference type="SAM" id="Phobius"/>
    </source>
</evidence>
<keyword evidence="1" id="KW-1133">Transmembrane helix</keyword>
<keyword evidence="1" id="KW-0812">Transmembrane</keyword>
<protein>
    <submittedName>
        <fullName evidence="2">Uncharacterized protein</fullName>
    </submittedName>
</protein>
<organism evidence="2 3">
    <name type="scientific">Lentilactobacillus kisonensis F0435</name>
    <dbReference type="NCBI Taxonomy" id="797516"/>
    <lineage>
        <taxon>Bacteria</taxon>
        <taxon>Bacillati</taxon>
        <taxon>Bacillota</taxon>
        <taxon>Bacilli</taxon>
        <taxon>Lactobacillales</taxon>
        <taxon>Lactobacillaceae</taxon>
        <taxon>Lentilactobacillus</taxon>
    </lineage>
</organism>